<evidence type="ECO:0000313" key="5">
    <source>
        <dbReference type="EMBL" id="AIO02825.1"/>
    </source>
</evidence>
<evidence type="ECO:0000256" key="1">
    <source>
        <dbReference type="ARBA" id="ARBA00022603"/>
    </source>
</evidence>
<dbReference type="VEuPathDB" id="TriTrypDB:LPMP_356970"/>
<organism evidence="5 6">
    <name type="scientific">Leishmania panamensis</name>
    <dbReference type="NCBI Taxonomy" id="5679"/>
    <lineage>
        <taxon>Eukaryota</taxon>
        <taxon>Discoba</taxon>
        <taxon>Euglenozoa</taxon>
        <taxon>Kinetoplastea</taxon>
        <taxon>Metakinetoplastina</taxon>
        <taxon>Trypanosomatida</taxon>
        <taxon>Trypanosomatidae</taxon>
        <taxon>Leishmaniinae</taxon>
        <taxon>Leishmania</taxon>
        <taxon>Leishmania guyanensis species complex</taxon>
    </lineage>
</organism>
<feature type="domain" description="SET" evidence="4">
    <location>
        <begin position="26"/>
        <end position="406"/>
    </location>
</feature>
<gene>
    <name evidence="5" type="ORF">LPMP_356970</name>
</gene>
<dbReference type="SMART" id="SM00317">
    <property type="entry name" value="SET"/>
    <property type="match status" value="1"/>
</dbReference>
<dbReference type="OrthoDB" id="438641at2759"/>
<sequence>MAGVGRHGVPSWTYKPDYYAMSLTGTGMEVLTDSVKGKGLYATRDFSAHSTVHEETALCCSQNMDDLKKGVPVCTFCLRSLETPRTQLARSSRRKKAVLALPYPELQMPLDPVPCLWKEQGCRDQFCSARCRESALKKFHWVCCAAHMKASQRRAYTKFMRYDWVQGGVDYSDTAILGLRIVAQTLCAHRLHRVSLECAFEPYAQLICSPITSFFFTYLLMDDIPTGESSRAAVAAHAATFATRKHDPMLVPGVRAAYARELRDKATFCAESLELLQNVFDMDPEERAFVHAQRWSVLMGAVLLNGQERSPPSPYEMHRELVSCLPDGERAMSAFEQTVFQTHIATDVSDLLRSCRGQGIYEVGCLFNHSCDPNLSVQYSSLNDETLTVVALRDVKAGEELTISYIDSSLPFAVRQQQLLDHYLFECRCPRCVAEGTTDANM</sequence>
<dbReference type="Gene3D" id="2.170.270.10">
    <property type="entry name" value="SET domain"/>
    <property type="match status" value="1"/>
</dbReference>
<dbReference type="EMBL" id="CP009404">
    <property type="protein sequence ID" value="AIO02825.1"/>
    <property type="molecule type" value="Genomic_DNA"/>
</dbReference>
<dbReference type="PANTHER" id="PTHR46402">
    <property type="entry name" value="SET AND MYND DOMAIN-CONTAINING PROTEIN 5"/>
    <property type="match status" value="1"/>
</dbReference>
<keyword evidence="3" id="KW-0949">S-adenosyl-L-methionine</keyword>
<keyword evidence="1" id="KW-0489">Methyltransferase</keyword>
<dbReference type="KEGG" id="lpan:LPMP_356970"/>
<dbReference type="GO" id="GO:0042799">
    <property type="term" value="F:histone H4K20 methyltransferase activity"/>
    <property type="evidence" value="ECO:0007669"/>
    <property type="project" value="TreeGrafter"/>
</dbReference>
<evidence type="ECO:0000256" key="2">
    <source>
        <dbReference type="ARBA" id="ARBA00022679"/>
    </source>
</evidence>
<dbReference type="CDD" id="cd20071">
    <property type="entry name" value="SET_SMYD"/>
    <property type="match status" value="1"/>
</dbReference>
<dbReference type="RefSeq" id="XP_010703625.1">
    <property type="nucleotide sequence ID" value="XM_010705323.1"/>
</dbReference>
<dbReference type="GeneID" id="22579725"/>
<evidence type="ECO:0000259" key="4">
    <source>
        <dbReference type="PROSITE" id="PS50280"/>
    </source>
</evidence>
<proteinExistence type="predicted"/>
<accession>A0A088S576</accession>
<dbReference type="Pfam" id="PF00856">
    <property type="entry name" value="SET"/>
    <property type="match status" value="1"/>
</dbReference>
<dbReference type="Proteomes" id="UP000063063">
    <property type="component" value="Chromosome 35"/>
</dbReference>
<name>A0A088S576_LEIPA</name>
<keyword evidence="6" id="KW-1185">Reference proteome</keyword>
<dbReference type="PROSITE" id="PS50280">
    <property type="entry name" value="SET"/>
    <property type="match status" value="1"/>
</dbReference>
<dbReference type="PANTHER" id="PTHR46402:SF2">
    <property type="entry name" value="HISTONE-LYSINE N-TRIMETHYLTRANSFERASE SMYD5"/>
    <property type="match status" value="1"/>
</dbReference>
<dbReference type="InterPro" id="IPR046341">
    <property type="entry name" value="SET_dom_sf"/>
</dbReference>
<dbReference type="eggNOG" id="KOG2084">
    <property type="taxonomic scope" value="Eukaryota"/>
</dbReference>
<dbReference type="VEuPathDB" id="TriTrypDB:LPAL13_350079500"/>
<dbReference type="GO" id="GO:0032259">
    <property type="term" value="P:methylation"/>
    <property type="evidence" value="ECO:0007669"/>
    <property type="project" value="UniProtKB-KW"/>
</dbReference>
<dbReference type="GO" id="GO:0045814">
    <property type="term" value="P:negative regulation of gene expression, epigenetic"/>
    <property type="evidence" value="ECO:0007669"/>
    <property type="project" value="TreeGrafter"/>
</dbReference>
<evidence type="ECO:0000313" key="6">
    <source>
        <dbReference type="Proteomes" id="UP000063063"/>
    </source>
</evidence>
<evidence type="ECO:0000256" key="3">
    <source>
        <dbReference type="ARBA" id="ARBA00022691"/>
    </source>
</evidence>
<dbReference type="InterPro" id="IPR001214">
    <property type="entry name" value="SET_dom"/>
</dbReference>
<dbReference type="SUPFAM" id="SSF82199">
    <property type="entry name" value="SET domain"/>
    <property type="match status" value="1"/>
</dbReference>
<keyword evidence="2" id="KW-0808">Transferase</keyword>
<protein>
    <recommendedName>
        <fullName evidence="4">SET domain-containing protein</fullName>
    </recommendedName>
</protein>
<reference evidence="5 6" key="1">
    <citation type="journal article" date="2015" name="Sci. Rep.">
        <title>The genome of Leishmania panamensis: insights into genomics of the L. (Viannia) subgenus.</title>
        <authorList>
            <person name="Llanes A."/>
            <person name="Restrepo C.M."/>
            <person name="Vecchio G.D."/>
            <person name="Anguizola F.J."/>
            <person name="Lleonart R."/>
        </authorList>
    </citation>
    <scope>NUCLEOTIDE SEQUENCE [LARGE SCALE GENOMIC DNA]</scope>
    <source>
        <strain evidence="5 6">MHOM/PA/94/PSC-1</strain>
    </source>
</reference>
<dbReference type="AlphaFoldDB" id="A0A088S576"/>